<keyword evidence="3" id="KW-1185">Reference proteome</keyword>
<evidence type="ECO:0000313" key="3">
    <source>
        <dbReference type="Proteomes" id="UP000193648"/>
    </source>
</evidence>
<sequence>MAKLTSKREKGRNWTASTFLPDSSNNSDIHSHSNSIDSAMSTATAASNAGLEAITEDILDDENMLEVEDIQRMANEAPNNTTSITSISNNGHTTARNKHNNDDASSDSQDEDEEDDNDEHDHDHDSHDNEDEDSNSSQDQGTSEDSDDDHDHEDNSNSNSNSNSDDDDADSNNHNHNYREQNGRMDIPKRSRTSLSSKKKRAALSTSPSNSNSTAGKVVSATPSKKITKKSKKCVKSKSSKGALSAAARQATEEAKLEAAKPIVTRFLELENTKLNDKLLQVFMINGMIPYLLESITRLDPEIAKSIDSNMDDGKSQESKFLTHLDHCRRTRDYSDLSLMKKSYTAMNLITRPDVYNEFILSNSHQTIVRELFKVFRPESNGNFHHFYKVFETILKKFRVQTMATVFEDVDPETGASKTPLVFEMLPFLDQPPVALSMTKLLFPTYAYGFTERIRGYYKILQNGHFMEMLLAMVTLTKGSSLCISQV</sequence>
<feature type="compositionally biased region" description="Basic and acidic residues" evidence="1">
    <location>
        <begin position="171"/>
        <end position="189"/>
    </location>
</feature>
<feature type="compositionally biased region" description="Basic residues" evidence="1">
    <location>
        <begin position="226"/>
        <end position="239"/>
    </location>
</feature>
<dbReference type="AlphaFoldDB" id="A0A1Y2GWU0"/>
<feature type="compositionally biased region" description="Low complexity" evidence="1">
    <location>
        <begin position="22"/>
        <end position="35"/>
    </location>
</feature>
<feature type="compositionally biased region" description="Low complexity" evidence="1">
    <location>
        <begin position="79"/>
        <end position="90"/>
    </location>
</feature>
<feature type="compositionally biased region" description="Acidic residues" evidence="1">
    <location>
        <begin position="142"/>
        <end position="151"/>
    </location>
</feature>
<organism evidence="2 3">
    <name type="scientific">Lobosporangium transversale</name>
    <dbReference type="NCBI Taxonomy" id="64571"/>
    <lineage>
        <taxon>Eukaryota</taxon>
        <taxon>Fungi</taxon>
        <taxon>Fungi incertae sedis</taxon>
        <taxon>Mucoromycota</taxon>
        <taxon>Mortierellomycotina</taxon>
        <taxon>Mortierellomycetes</taxon>
        <taxon>Mortierellales</taxon>
        <taxon>Mortierellaceae</taxon>
        <taxon>Lobosporangium</taxon>
    </lineage>
</organism>
<evidence type="ECO:0000313" key="2">
    <source>
        <dbReference type="EMBL" id="ORZ26770.1"/>
    </source>
</evidence>
<evidence type="ECO:0000256" key="1">
    <source>
        <dbReference type="SAM" id="MobiDB-lite"/>
    </source>
</evidence>
<accession>A0A1Y2GWU0</accession>
<feature type="compositionally biased region" description="Basic and acidic residues" evidence="1">
    <location>
        <begin position="1"/>
        <end position="12"/>
    </location>
</feature>
<feature type="region of interest" description="Disordered" evidence="1">
    <location>
        <begin position="65"/>
        <end position="244"/>
    </location>
</feature>
<reference evidence="2 3" key="1">
    <citation type="submission" date="2016-07" db="EMBL/GenBank/DDBJ databases">
        <title>Pervasive Adenine N6-methylation of Active Genes in Fungi.</title>
        <authorList>
            <consortium name="DOE Joint Genome Institute"/>
            <person name="Mondo S.J."/>
            <person name="Dannebaum R.O."/>
            <person name="Kuo R.C."/>
            <person name="Labutti K."/>
            <person name="Haridas S."/>
            <person name="Kuo A."/>
            <person name="Salamov A."/>
            <person name="Ahrendt S.R."/>
            <person name="Lipzen A."/>
            <person name="Sullivan W."/>
            <person name="Andreopoulos W.B."/>
            <person name="Clum A."/>
            <person name="Lindquist E."/>
            <person name="Daum C."/>
            <person name="Ramamoorthy G.K."/>
            <person name="Gryganskyi A."/>
            <person name="Culley D."/>
            <person name="Magnuson J.K."/>
            <person name="James T.Y."/>
            <person name="O'Malley M.A."/>
            <person name="Stajich J.E."/>
            <person name="Spatafora J.W."/>
            <person name="Visel A."/>
            <person name="Grigoriev I.V."/>
        </authorList>
    </citation>
    <scope>NUCLEOTIDE SEQUENCE [LARGE SCALE GENOMIC DNA]</scope>
    <source>
        <strain evidence="2 3">NRRL 3116</strain>
    </source>
</reference>
<dbReference type="InParanoid" id="A0A1Y2GWU0"/>
<dbReference type="EMBL" id="MCFF01000006">
    <property type="protein sequence ID" value="ORZ26770.1"/>
    <property type="molecule type" value="Genomic_DNA"/>
</dbReference>
<proteinExistence type="predicted"/>
<feature type="region of interest" description="Disordered" evidence="1">
    <location>
        <begin position="1"/>
        <end position="35"/>
    </location>
</feature>
<dbReference type="GeneID" id="33561761"/>
<name>A0A1Y2GWU0_9FUNG</name>
<dbReference type="RefSeq" id="XP_021884533.1">
    <property type="nucleotide sequence ID" value="XM_022019917.1"/>
</dbReference>
<feature type="compositionally biased region" description="Acidic residues" evidence="1">
    <location>
        <begin position="104"/>
        <end position="118"/>
    </location>
</feature>
<dbReference type="OrthoDB" id="1923159at2759"/>
<gene>
    <name evidence="2" type="ORF">BCR41DRAFT_205506</name>
</gene>
<dbReference type="Proteomes" id="UP000193648">
    <property type="component" value="Unassembled WGS sequence"/>
</dbReference>
<protein>
    <submittedName>
        <fullName evidence="2">Uncharacterized protein</fullName>
    </submittedName>
</protein>
<dbReference type="STRING" id="64571.A0A1Y2GWU0"/>
<comment type="caution">
    <text evidence="2">The sequence shown here is derived from an EMBL/GenBank/DDBJ whole genome shotgun (WGS) entry which is preliminary data.</text>
</comment>